<evidence type="ECO:0000313" key="3">
    <source>
        <dbReference type="EMBL" id="MFB5946082.1"/>
    </source>
</evidence>
<dbReference type="Gene3D" id="3.40.50.300">
    <property type="entry name" value="P-loop containing nucleotide triphosphate hydrolases"/>
    <property type="match status" value="1"/>
</dbReference>
<organism evidence="3 4">
    <name type="scientific">Albibacterium profundi</name>
    <dbReference type="NCBI Taxonomy" id="3134906"/>
    <lineage>
        <taxon>Bacteria</taxon>
        <taxon>Pseudomonadati</taxon>
        <taxon>Bacteroidota</taxon>
        <taxon>Sphingobacteriia</taxon>
        <taxon>Sphingobacteriales</taxon>
        <taxon>Sphingobacteriaceae</taxon>
        <taxon>Albibacterium</taxon>
    </lineage>
</organism>
<feature type="coiled-coil region" evidence="1">
    <location>
        <begin position="431"/>
        <end position="458"/>
    </location>
</feature>
<dbReference type="InterPro" id="IPR038729">
    <property type="entry name" value="Rad50/SbcC_AAA"/>
</dbReference>
<keyword evidence="4" id="KW-1185">Reference proteome</keyword>
<dbReference type="Pfam" id="PF13476">
    <property type="entry name" value="AAA_23"/>
    <property type="match status" value="1"/>
</dbReference>
<evidence type="ECO:0000313" key="4">
    <source>
        <dbReference type="Proteomes" id="UP001580928"/>
    </source>
</evidence>
<dbReference type="InterPro" id="IPR027417">
    <property type="entry name" value="P-loop_NTPase"/>
</dbReference>
<feature type="coiled-coil region" evidence="1">
    <location>
        <begin position="531"/>
        <end position="578"/>
    </location>
</feature>
<dbReference type="EMBL" id="JBBVGT010000002">
    <property type="protein sequence ID" value="MFB5946082.1"/>
    <property type="molecule type" value="Genomic_DNA"/>
</dbReference>
<keyword evidence="1" id="KW-0175">Coiled coil</keyword>
<gene>
    <name evidence="3" type="ORF">WKR92_09585</name>
</gene>
<comment type="caution">
    <text evidence="3">The sequence shown here is derived from an EMBL/GenBank/DDBJ whole genome shotgun (WGS) entry which is preliminary data.</text>
</comment>
<dbReference type="SUPFAM" id="SSF52540">
    <property type="entry name" value="P-loop containing nucleoside triphosphate hydrolases"/>
    <property type="match status" value="1"/>
</dbReference>
<evidence type="ECO:0000256" key="1">
    <source>
        <dbReference type="SAM" id="Coils"/>
    </source>
</evidence>
<protein>
    <submittedName>
        <fullName evidence="3">AAA family ATPase</fullName>
    </submittedName>
</protein>
<feature type="domain" description="Rad50/SbcC-type AAA" evidence="2">
    <location>
        <begin position="11"/>
        <end position="263"/>
    </location>
</feature>
<accession>A0ABV5CEV7</accession>
<feature type="coiled-coil region" evidence="1">
    <location>
        <begin position="313"/>
        <end position="368"/>
    </location>
</feature>
<feature type="coiled-coil region" evidence="1">
    <location>
        <begin position="242"/>
        <end position="276"/>
    </location>
</feature>
<dbReference type="PANTHER" id="PTHR32114:SF2">
    <property type="entry name" value="ABC TRANSPORTER ABCH.3"/>
    <property type="match status" value="1"/>
</dbReference>
<reference evidence="3 4" key="1">
    <citation type="submission" date="2024-04" db="EMBL/GenBank/DDBJ databases">
        <title>Albibacterium profundi sp. nov., isolated from sediment of the Challenger Deep of Mariana Trench.</title>
        <authorList>
            <person name="Wang Y."/>
        </authorList>
    </citation>
    <scope>NUCLEOTIDE SEQUENCE [LARGE SCALE GENOMIC DNA]</scope>
    <source>
        <strain evidence="3 4">RHL897</strain>
    </source>
</reference>
<evidence type="ECO:0000259" key="2">
    <source>
        <dbReference type="Pfam" id="PF13476"/>
    </source>
</evidence>
<proteinExistence type="predicted"/>
<name>A0ABV5CEV7_9SPHI</name>
<dbReference type="RefSeq" id="WP_375557611.1">
    <property type="nucleotide sequence ID" value="NZ_JBBVGT010000002.1"/>
</dbReference>
<dbReference type="PANTHER" id="PTHR32114">
    <property type="entry name" value="ABC TRANSPORTER ABCH.3"/>
    <property type="match status" value="1"/>
</dbReference>
<dbReference type="Proteomes" id="UP001580928">
    <property type="component" value="Unassembled WGS sequence"/>
</dbReference>
<sequence length="693" mass="78937">MKKDKLTLKTLIITNFKGIKNFVLDVHERTEIYGENGTGKTTLVDAYRWLLTGKNSNDQNVFEIKPINADGTRTQKVENEVEGVFDFNGKEITLKRINREKWTTARGEETPVFRGNETAYFWNDVPLKESEYKAKVSSMIPEERLKLLTDTVYFNSLKWQTRREILTEITGEVTDQHVLDQIASLLNKDEIGILTSIINSGKTFKERKDELASKRKTAKDELKLIPSRIDEVKRGLPKLDNLAEAESAVKDIQSKIDDLDNQISDSNKAYESSELNISNKRKEIFQLKQYLSDIENGIRSKMLNRNSVGKEKIEALKQEISKIKTKSTELENAIRVRQNLKENAIKRISELETLISSRSEKVESLKNRWISENGKQLTFEEGAFDCPCCSRPLDPGNIEAKKQEMIESFAKSKKEQLDIITKEATAEKNQVARDKSEIDALNAVKDEKNKEISDLNIELSGVMDNLVIKGEELSALEKEESDKVIPDPEKEVIKALAANNDYIEASKKIEALSSEVSEFKPIDHSETIQKKRELKIKLDSYNDVINQKKQVEAGNKRITELEDQQSHLAQTIAAYEHEEFIIQKFISRKSAITEERVNGLFSFVTFRMFDKTIDGNEFDVCDTLINGVPYNDANTASKINAGLDIINVLSSHYGFTAPVWIDNRESVTEIISTRQQVISLIVSPEHSQLTIKQ</sequence>